<name>A0A2K4ZG46_9FIRM</name>
<dbReference type="EMBL" id="OFSM01000010">
    <property type="protein sequence ID" value="SOY29440.1"/>
    <property type="molecule type" value="Genomic_DNA"/>
</dbReference>
<keyword evidence="3" id="KW-1185">Reference proteome</keyword>
<keyword evidence="2" id="KW-0808">Transferase</keyword>
<dbReference type="InterPro" id="IPR011009">
    <property type="entry name" value="Kinase-like_dom_sf"/>
</dbReference>
<dbReference type="Proteomes" id="UP000236311">
    <property type="component" value="Unassembled WGS sequence"/>
</dbReference>
<gene>
    <name evidence="2" type="ORF">AMURIS_02160</name>
</gene>
<proteinExistence type="predicted"/>
<evidence type="ECO:0000313" key="3">
    <source>
        <dbReference type="Proteomes" id="UP000236311"/>
    </source>
</evidence>
<dbReference type="SUPFAM" id="SSF56112">
    <property type="entry name" value="Protein kinase-like (PK-like)"/>
    <property type="match status" value="1"/>
</dbReference>
<dbReference type="Gene3D" id="3.90.1200.10">
    <property type="match status" value="1"/>
</dbReference>
<accession>A0A2K4ZG46</accession>
<evidence type="ECO:0000259" key="1">
    <source>
        <dbReference type="Pfam" id="PF01636"/>
    </source>
</evidence>
<dbReference type="Pfam" id="PF01636">
    <property type="entry name" value="APH"/>
    <property type="match status" value="1"/>
</dbReference>
<dbReference type="InterPro" id="IPR002575">
    <property type="entry name" value="Aminoglycoside_PTrfase"/>
</dbReference>
<organism evidence="2 3">
    <name type="scientific">Acetatifactor muris</name>
    <dbReference type="NCBI Taxonomy" id="879566"/>
    <lineage>
        <taxon>Bacteria</taxon>
        <taxon>Bacillati</taxon>
        <taxon>Bacillota</taxon>
        <taxon>Clostridia</taxon>
        <taxon>Lachnospirales</taxon>
        <taxon>Lachnospiraceae</taxon>
        <taxon>Acetatifactor</taxon>
    </lineage>
</organism>
<protein>
    <submittedName>
        <fullName evidence="2">Phosphotransferase enzyme family protein</fullName>
    </submittedName>
</protein>
<dbReference type="GO" id="GO:0016740">
    <property type="term" value="F:transferase activity"/>
    <property type="evidence" value="ECO:0007669"/>
    <property type="project" value="UniProtKB-KW"/>
</dbReference>
<feature type="domain" description="Aminoglycoside phosphotransferase" evidence="1">
    <location>
        <begin position="20"/>
        <end position="216"/>
    </location>
</feature>
<sequence length="304" mass="35006">MDCKEATLLFEYSTKMDVVEIKRCSVGIANYVFIVSAANEKFILRCSENEDAYKDTVFLLNRLSACEIPIPEVLWEGKYNGYSYLVLSYIMGDDIGNVYGKLKDNEKKQIAGEVVEIQRKVSGVDIQPDAGWTWNCCIDELLDRAEERISGNHSFDSDKVKKIRKLRQELQEYLNQVPPTPYLDDISTKNLLIYDGKLSGIIDIDWIGLGDVLTFVALTRVALLNMGLDTGYIDYLLDEIHPDKTEYKAFVLYCLIYCVDFMGERGMQFLDKRIPVDESIIRRLNDIFDLLMEEWNKCCGYFSE</sequence>
<dbReference type="RefSeq" id="WP_172455066.1">
    <property type="nucleotide sequence ID" value="NZ_JANJZD010000001.1"/>
</dbReference>
<evidence type="ECO:0000313" key="2">
    <source>
        <dbReference type="EMBL" id="SOY29440.1"/>
    </source>
</evidence>
<reference evidence="2 3" key="1">
    <citation type="submission" date="2018-01" db="EMBL/GenBank/DDBJ databases">
        <authorList>
            <person name="Gaut B.S."/>
            <person name="Morton B.R."/>
            <person name="Clegg M.T."/>
            <person name="Duvall M.R."/>
        </authorList>
    </citation>
    <scope>NUCLEOTIDE SEQUENCE [LARGE SCALE GENOMIC DNA]</scope>
    <source>
        <strain evidence="2">GP69</strain>
    </source>
</reference>
<dbReference type="AlphaFoldDB" id="A0A2K4ZG46"/>